<dbReference type="OrthoDB" id="10206at2157"/>
<evidence type="ECO:0000313" key="2">
    <source>
        <dbReference type="EMBL" id="APH38491.1"/>
    </source>
</evidence>
<keyword evidence="5" id="KW-1185">Reference proteome</keyword>
<dbReference type="InterPro" id="IPR020051">
    <property type="entry name" value="SagB-type_dehydrogenase"/>
</dbReference>
<dbReference type="Proteomes" id="UP000186879">
    <property type="component" value="Chromosome"/>
</dbReference>
<dbReference type="GeneID" id="30582617"/>
<dbReference type="KEGG" id="mhaz:BHR79_02625"/>
<dbReference type="EMBL" id="CP017921">
    <property type="protein sequence ID" value="APH38491.1"/>
    <property type="molecule type" value="Genomic_DNA"/>
</dbReference>
<dbReference type="Pfam" id="PF00881">
    <property type="entry name" value="Nitroreductase"/>
    <property type="match status" value="1"/>
</dbReference>
<dbReference type="InterPro" id="IPR052544">
    <property type="entry name" value="Bacteriocin_Proc_Enz"/>
</dbReference>
<evidence type="ECO:0000313" key="6">
    <source>
        <dbReference type="Proteomes" id="UP000198669"/>
    </source>
</evidence>
<dbReference type="PANTHER" id="PTHR43745:SF2">
    <property type="entry name" value="NITROREDUCTASE MJ1384-RELATED"/>
    <property type="match status" value="1"/>
</dbReference>
<dbReference type="SUPFAM" id="SSF55469">
    <property type="entry name" value="FMN-dependent nitroreductase-like"/>
    <property type="match status" value="1"/>
</dbReference>
<dbReference type="AlphaFoldDB" id="A0A1L3Q125"/>
<gene>
    <name evidence="2" type="ORF">BHR79_02625</name>
    <name evidence="3" type="ORF">EFE40_00155</name>
    <name evidence="4" type="ORF">SAMN04515625_0352</name>
</gene>
<protein>
    <submittedName>
        <fullName evidence="2">Nitroreductase</fullName>
    </submittedName>
    <submittedName>
        <fullName evidence="4">SagB-type dehydrogenase domain-containing protein</fullName>
    </submittedName>
    <submittedName>
        <fullName evidence="3">SagB/ThcOx family dehydrogenase</fullName>
    </submittedName>
</protein>
<name>A0A1L3Q125_9EURY</name>
<reference evidence="2 5" key="1">
    <citation type="submission" date="2016-10" db="EMBL/GenBank/DDBJ databases">
        <title>Methanohalophilus halophilus.</title>
        <authorList>
            <person name="L'haridon S."/>
        </authorList>
    </citation>
    <scope>NUCLEOTIDE SEQUENCE [LARGE SCALE GENOMIC DNA]</scope>
    <source>
        <strain evidence="2 5">Z-7982</strain>
    </source>
</reference>
<dbReference type="InterPro" id="IPR029479">
    <property type="entry name" value="Nitroreductase"/>
</dbReference>
<dbReference type="EMBL" id="FNMU01000001">
    <property type="protein sequence ID" value="SDW10632.1"/>
    <property type="molecule type" value="Genomic_DNA"/>
</dbReference>
<dbReference type="Proteomes" id="UP000267921">
    <property type="component" value="Unassembled WGS sequence"/>
</dbReference>
<reference evidence="3 7" key="3">
    <citation type="submission" date="2018-10" db="EMBL/GenBank/DDBJ databases">
        <title>Cultivation of a novel Methanohalophilus strain from Kebrit Deep of the Red Sea and a genomic comparison of members of the genus Methanohalophilus.</title>
        <authorList>
            <person name="Guan Y."/>
            <person name="Ngugi D.K."/>
            <person name="Stingl U."/>
        </authorList>
    </citation>
    <scope>NUCLEOTIDE SEQUENCE [LARGE SCALE GENOMIC DNA]</scope>
    <source>
        <strain evidence="3 7">DSM 3094</strain>
    </source>
</reference>
<evidence type="ECO:0000313" key="5">
    <source>
        <dbReference type="Proteomes" id="UP000186879"/>
    </source>
</evidence>
<dbReference type="RefSeq" id="WP_072560901.1">
    <property type="nucleotide sequence ID" value="NZ_CP017921.1"/>
</dbReference>
<organism evidence="2 5">
    <name type="scientific">Methanohalophilus halophilus</name>
    <dbReference type="NCBI Taxonomy" id="2177"/>
    <lineage>
        <taxon>Archaea</taxon>
        <taxon>Methanobacteriati</taxon>
        <taxon>Methanobacteriota</taxon>
        <taxon>Stenosarchaea group</taxon>
        <taxon>Methanomicrobia</taxon>
        <taxon>Methanosarcinales</taxon>
        <taxon>Methanosarcinaceae</taxon>
        <taxon>Methanohalophilus</taxon>
    </lineage>
</organism>
<evidence type="ECO:0000313" key="4">
    <source>
        <dbReference type="EMBL" id="SDW10632.1"/>
    </source>
</evidence>
<reference evidence="4 6" key="2">
    <citation type="submission" date="2016-10" db="EMBL/GenBank/DDBJ databases">
        <authorList>
            <person name="de Groot N.N."/>
        </authorList>
    </citation>
    <scope>NUCLEOTIDE SEQUENCE [LARGE SCALE GENOMIC DNA]</scope>
    <source>
        <strain evidence="4 6">Z-7982</strain>
    </source>
</reference>
<dbReference type="STRING" id="2177.BHR79_02625"/>
<sequence length="245" mass="26929">MTGAGKRFIDATKFGELDPSPQMLGHSPPPLEIAPGADKSLISLPDIGGLEMDPVDLKRAIEARRSVRNFTDSSLSLQDLAWLLWATQGVKKVMDDVATFRTVPSAGARHSFETYLSIGNVEGLEQGLYRYLALEHSIVEEQQDEGIMAKVAHACLDQPFVRNCGAVFIWVAVSERMAWRYGERGYRYLHLDAGHVCQNLYLASQAVNCGVCAVAAFKDDELNSLLGLDGDKHFVVYLAAVGKRD</sequence>
<dbReference type="InterPro" id="IPR000415">
    <property type="entry name" value="Nitroreductase-like"/>
</dbReference>
<dbReference type="PANTHER" id="PTHR43745">
    <property type="entry name" value="NITROREDUCTASE MJ1384-RELATED"/>
    <property type="match status" value="1"/>
</dbReference>
<dbReference type="Proteomes" id="UP000198669">
    <property type="component" value="Unassembled WGS sequence"/>
</dbReference>
<evidence type="ECO:0000313" key="3">
    <source>
        <dbReference type="EMBL" id="RNI10632.1"/>
    </source>
</evidence>
<dbReference type="NCBIfam" id="TIGR03605">
    <property type="entry name" value="antibiot_sagB"/>
    <property type="match status" value="1"/>
</dbReference>
<feature type="domain" description="Nitroreductase" evidence="1">
    <location>
        <begin position="61"/>
        <end position="243"/>
    </location>
</feature>
<dbReference type="GO" id="GO:0016491">
    <property type="term" value="F:oxidoreductase activity"/>
    <property type="evidence" value="ECO:0007669"/>
    <property type="project" value="InterPro"/>
</dbReference>
<evidence type="ECO:0000313" key="7">
    <source>
        <dbReference type="Proteomes" id="UP000267921"/>
    </source>
</evidence>
<evidence type="ECO:0000259" key="1">
    <source>
        <dbReference type="Pfam" id="PF00881"/>
    </source>
</evidence>
<proteinExistence type="predicted"/>
<dbReference type="CDD" id="cd02142">
    <property type="entry name" value="McbC_SagB-like_oxidoreductase"/>
    <property type="match status" value="1"/>
</dbReference>
<dbReference type="EMBL" id="RJJG01000001">
    <property type="protein sequence ID" value="RNI10632.1"/>
    <property type="molecule type" value="Genomic_DNA"/>
</dbReference>
<accession>A0A1L3Q125</accession>
<dbReference type="Gene3D" id="3.40.109.10">
    <property type="entry name" value="NADH Oxidase"/>
    <property type="match status" value="1"/>
</dbReference>